<gene>
    <name evidence="5" type="ORF">BAZSYMB_SCAFFOLD00019_26</name>
</gene>
<dbReference type="InterPro" id="IPR015422">
    <property type="entry name" value="PyrdxlP-dep_Trfase_small"/>
</dbReference>
<dbReference type="PANTHER" id="PTHR13693:SF100">
    <property type="entry name" value="8-AMINO-7-OXONONANOATE SYNTHASE"/>
    <property type="match status" value="1"/>
</dbReference>
<protein>
    <submittedName>
        <fullName evidence="5">[similarity to] 8-amino-7-oxononanoatesynthase</fullName>
    </submittedName>
</protein>
<proteinExistence type="predicted"/>
<dbReference type="InterPro" id="IPR015424">
    <property type="entry name" value="PyrdxlP-dep_Trfase"/>
</dbReference>
<dbReference type="GO" id="GO:0009102">
    <property type="term" value="P:biotin biosynthetic process"/>
    <property type="evidence" value="ECO:0007669"/>
    <property type="project" value="TreeGrafter"/>
</dbReference>
<dbReference type="GO" id="GO:0030170">
    <property type="term" value="F:pyridoxal phosphate binding"/>
    <property type="evidence" value="ECO:0007669"/>
    <property type="project" value="InterPro"/>
</dbReference>
<dbReference type="Pfam" id="PF00155">
    <property type="entry name" value="Aminotran_1_2"/>
    <property type="match status" value="1"/>
</dbReference>
<dbReference type="SUPFAM" id="SSF53383">
    <property type="entry name" value="PLP-dependent transferases"/>
    <property type="match status" value="1"/>
</dbReference>
<evidence type="ECO:0000256" key="3">
    <source>
        <dbReference type="ARBA" id="ARBA00022898"/>
    </source>
</evidence>
<organism evidence="5 6">
    <name type="scientific">Bathymodiolus azoricus thioautotrophic gill symbiont</name>
    <dbReference type="NCBI Taxonomy" id="235205"/>
    <lineage>
        <taxon>Bacteria</taxon>
        <taxon>Pseudomonadati</taxon>
        <taxon>Pseudomonadota</taxon>
        <taxon>Gammaproteobacteria</taxon>
        <taxon>sulfur-oxidizing symbionts</taxon>
    </lineage>
</organism>
<comment type="cofactor">
    <cofactor evidence="1">
        <name>pyridoxal 5'-phosphate</name>
        <dbReference type="ChEBI" id="CHEBI:597326"/>
    </cofactor>
</comment>
<evidence type="ECO:0000256" key="2">
    <source>
        <dbReference type="ARBA" id="ARBA00022679"/>
    </source>
</evidence>
<dbReference type="Proteomes" id="UP000198559">
    <property type="component" value="Unassembled WGS sequence"/>
</dbReference>
<accession>A0A1H6LDX4</accession>
<name>A0A1H6LDX4_9GAMM</name>
<sequence>MKNSNSAIQPFIVGSSEKAIHLSKELLNAGFYVGAIRPPTVPKDTARLRITLSANHTQNQIKQLLTQLKYAIQ</sequence>
<evidence type="ECO:0000259" key="4">
    <source>
        <dbReference type="Pfam" id="PF00155"/>
    </source>
</evidence>
<dbReference type="EMBL" id="CVUD02000167">
    <property type="protein sequence ID" value="SEH84348.1"/>
    <property type="molecule type" value="Genomic_DNA"/>
</dbReference>
<keyword evidence="3" id="KW-0663">Pyridoxal phosphate</keyword>
<evidence type="ECO:0000256" key="1">
    <source>
        <dbReference type="ARBA" id="ARBA00001933"/>
    </source>
</evidence>
<reference evidence="6" key="1">
    <citation type="submission" date="2016-06" db="EMBL/GenBank/DDBJ databases">
        <authorList>
            <person name="Petersen J."/>
            <person name="Sayavedra L."/>
        </authorList>
    </citation>
    <scope>NUCLEOTIDE SEQUENCE [LARGE SCALE GENOMIC DNA]</scope>
    <source>
        <strain evidence="6">BazSymB</strain>
    </source>
</reference>
<dbReference type="InterPro" id="IPR050087">
    <property type="entry name" value="AON_synthase_class-II"/>
</dbReference>
<dbReference type="PANTHER" id="PTHR13693">
    <property type="entry name" value="CLASS II AMINOTRANSFERASE/8-AMINO-7-OXONONANOATE SYNTHASE"/>
    <property type="match status" value="1"/>
</dbReference>
<dbReference type="GO" id="GO:0008710">
    <property type="term" value="F:8-amino-7-oxononanoate synthase activity"/>
    <property type="evidence" value="ECO:0007669"/>
    <property type="project" value="TreeGrafter"/>
</dbReference>
<dbReference type="STRING" id="235205.BAZSYMB_SCAFFOLD00019_26"/>
<dbReference type="InterPro" id="IPR004839">
    <property type="entry name" value="Aminotransferase_I/II_large"/>
</dbReference>
<feature type="domain" description="Aminotransferase class I/classII large" evidence="4">
    <location>
        <begin position="3"/>
        <end position="67"/>
    </location>
</feature>
<evidence type="ECO:0000313" key="5">
    <source>
        <dbReference type="EMBL" id="SEH84348.1"/>
    </source>
</evidence>
<dbReference type="AlphaFoldDB" id="A0A1H6LDX4"/>
<keyword evidence="2" id="KW-0808">Transferase</keyword>
<evidence type="ECO:0000313" key="6">
    <source>
        <dbReference type="Proteomes" id="UP000198559"/>
    </source>
</evidence>
<dbReference type="Gene3D" id="3.90.1150.10">
    <property type="entry name" value="Aspartate Aminotransferase, domain 1"/>
    <property type="match status" value="1"/>
</dbReference>